<dbReference type="FunFam" id="3.30.479.10:FF:000003">
    <property type="entry name" value="6-pyruvoyl tetrahydrobiopterin synthase"/>
    <property type="match status" value="1"/>
</dbReference>
<evidence type="ECO:0000313" key="10">
    <source>
        <dbReference type="EMBL" id="KAI1718081.1"/>
    </source>
</evidence>
<accession>A0AAD4N7Y0</accession>
<evidence type="ECO:0000256" key="9">
    <source>
        <dbReference type="ARBA" id="ARBA00023239"/>
    </source>
</evidence>
<comment type="pathway">
    <text evidence="2">Cofactor biosynthesis; tetrahydrobiopterin biosynthesis; tetrahydrobiopterin from 7,8-dihydroneopterin triphosphate: step 1/3.</text>
</comment>
<dbReference type="Proteomes" id="UP001201812">
    <property type="component" value="Unassembled WGS sequence"/>
</dbReference>
<evidence type="ECO:0000256" key="8">
    <source>
        <dbReference type="ARBA" id="ARBA00023007"/>
    </source>
</evidence>
<evidence type="ECO:0000256" key="7">
    <source>
        <dbReference type="ARBA" id="ARBA00022833"/>
    </source>
</evidence>
<dbReference type="GO" id="GO:0006729">
    <property type="term" value="P:tetrahydrobiopterin biosynthetic process"/>
    <property type="evidence" value="ECO:0007669"/>
    <property type="project" value="UniProtKB-KW"/>
</dbReference>
<sequence length="133" mass="15518">MCRKEHFSAAHRLHNTSLSDAENLALFGKCNNPNGHGHNYEWEVVLEGLIDQRSGMVYNLETLKREMAEVLEKVDHKNLDVDVPYFRENKIVSTTENLAVYLYEELKRRISQPELLKKVIVHETNKNSFTYRG</sequence>
<keyword evidence="6" id="KW-0479">Metal-binding</keyword>
<reference evidence="10" key="1">
    <citation type="submission" date="2022-01" db="EMBL/GenBank/DDBJ databases">
        <title>Genome Sequence Resource for Two Populations of Ditylenchus destructor, the Migratory Endoparasitic Phytonematode.</title>
        <authorList>
            <person name="Zhang H."/>
            <person name="Lin R."/>
            <person name="Xie B."/>
        </authorList>
    </citation>
    <scope>NUCLEOTIDE SEQUENCE</scope>
    <source>
        <strain evidence="10">BazhouSP</strain>
    </source>
</reference>
<gene>
    <name evidence="10" type="ORF">DdX_06495</name>
</gene>
<dbReference type="Pfam" id="PF01242">
    <property type="entry name" value="PTPS"/>
    <property type="match status" value="1"/>
</dbReference>
<dbReference type="Gene3D" id="3.30.479.10">
    <property type="entry name" value="6-pyruvoyl tetrahydropterin synthase/QueD"/>
    <property type="match status" value="1"/>
</dbReference>
<dbReference type="PANTHER" id="PTHR12589">
    <property type="entry name" value="PYRUVOYL TETRAHYDROBIOPTERIN SYNTHASE"/>
    <property type="match status" value="1"/>
</dbReference>
<name>A0AAD4N7Y0_9BILA</name>
<dbReference type="GO" id="GO:0046872">
    <property type="term" value="F:metal ion binding"/>
    <property type="evidence" value="ECO:0007669"/>
    <property type="project" value="UniProtKB-KW"/>
</dbReference>
<evidence type="ECO:0000256" key="4">
    <source>
        <dbReference type="ARBA" id="ARBA00013100"/>
    </source>
</evidence>
<dbReference type="GO" id="GO:0003874">
    <property type="term" value="F:6-pyruvoyltetrahydropterin synthase activity"/>
    <property type="evidence" value="ECO:0007669"/>
    <property type="project" value="UniProtKB-EC"/>
</dbReference>
<dbReference type="EC" id="4.2.3.12" evidence="4"/>
<dbReference type="PROSITE" id="PS00988">
    <property type="entry name" value="PTPS_2"/>
    <property type="match status" value="1"/>
</dbReference>
<comment type="caution">
    <text evidence="10">The sequence shown here is derived from an EMBL/GenBank/DDBJ whole genome shotgun (WGS) entry which is preliminary data.</text>
</comment>
<evidence type="ECO:0000256" key="1">
    <source>
        <dbReference type="ARBA" id="ARBA00001947"/>
    </source>
</evidence>
<dbReference type="GO" id="GO:0005739">
    <property type="term" value="C:mitochondrion"/>
    <property type="evidence" value="ECO:0007669"/>
    <property type="project" value="TreeGrafter"/>
</dbReference>
<dbReference type="AlphaFoldDB" id="A0AAD4N7Y0"/>
<dbReference type="InterPro" id="IPR038418">
    <property type="entry name" value="6-PTP_synth/QueD_sf"/>
</dbReference>
<dbReference type="PANTHER" id="PTHR12589:SF7">
    <property type="entry name" value="6-PYRUVOYL TETRAHYDROBIOPTERIN SYNTHASE"/>
    <property type="match status" value="1"/>
</dbReference>
<evidence type="ECO:0000313" key="11">
    <source>
        <dbReference type="Proteomes" id="UP001201812"/>
    </source>
</evidence>
<proteinExistence type="inferred from homology"/>
<protein>
    <recommendedName>
        <fullName evidence="5">6-pyruvoyl tetrahydrobiopterin synthase</fullName>
        <ecNumber evidence="4">4.2.3.12</ecNumber>
    </recommendedName>
</protein>
<evidence type="ECO:0000256" key="5">
    <source>
        <dbReference type="ARBA" id="ARBA00015587"/>
    </source>
</evidence>
<organism evidence="10 11">
    <name type="scientific">Ditylenchus destructor</name>
    <dbReference type="NCBI Taxonomy" id="166010"/>
    <lineage>
        <taxon>Eukaryota</taxon>
        <taxon>Metazoa</taxon>
        <taxon>Ecdysozoa</taxon>
        <taxon>Nematoda</taxon>
        <taxon>Chromadorea</taxon>
        <taxon>Rhabditida</taxon>
        <taxon>Tylenchina</taxon>
        <taxon>Tylenchomorpha</taxon>
        <taxon>Sphaerularioidea</taxon>
        <taxon>Anguinidae</taxon>
        <taxon>Anguininae</taxon>
        <taxon>Ditylenchus</taxon>
    </lineage>
</organism>
<comment type="similarity">
    <text evidence="3">Belongs to the PTPS family.</text>
</comment>
<dbReference type="InterPro" id="IPR007115">
    <property type="entry name" value="6-PTP_synth/QueD"/>
</dbReference>
<dbReference type="SUPFAM" id="SSF55620">
    <property type="entry name" value="Tetrahydrobiopterin biosynthesis enzymes-like"/>
    <property type="match status" value="1"/>
</dbReference>
<keyword evidence="9" id="KW-0456">Lyase</keyword>
<keyword evidence="7" id="KW-0862">Zinc</keyword>
<dbReference type="EMBL" id="JAKKPZ010000008">
    <property type="protein sequence ID" value="KAI1718081.1"/>
    <property type="molecule type" value="Genomic_DNA"/>
</dbReference>
<keyword evidence="8" id="KW-0783">Tetrahydrobiopterin biosynthesis</keyword>
<dbReference type="InterPro" id="IPR022469">
    <property type="entry name" value="PTPS_His_AS"/>
</dbReference>
<keyword evidence="11" id="KW-1185">Reference proteome</keyword>
<evidence type="ECO:0000256" key="6">
    <source>
        <dbReference type="ARBA" id="ARBA00022723"/>
    </source>
</evidence>
<dbReference type="InterPro" id="IPR022470">
    <property type="entry name" value="PTPS_Cys_AS"/>
</dbReference>
<dbReference type="PROSITE" id="PS00987">
    <property type="entry name" value="PTPS_1"/>
    <property type="match status" value="1"/>
</dbReference>
<comment type="cofactor">
    <cofactor evidence="1">
        <name>Zn(2+)</name>
        <dbReference type="ChEBI" id="CHEBI:29105"/>
    </cofactor>
</comment>
<evidence type="ECO:0000256" key="3">
    <source>
        <dbReference type="ARBA" id="ARBA00009164"/>
    </source>
</evidence>
<evidence type="ECO:0000256" key="2">
    <source>
        <dbReference type="ARBA" id="ARBA00005126"/>
    </source>
</evidence>